<comment type="caution">
    <text evidence="7">The sequence shown here is derived from an EMBL/GenBank/DDBJ whole genome shotgun (WGS) entry which is preliminary data.</text>
</comment>
<comment type="similarity">
    <text evidence="1">Belongs to the GcvT family.</text>
</comment>
<feature type="region of interest" description="Disordered" evidence="3">
    <location>
        <begin position="419"/>
        <end position="475"/>
    </location>
</feature>
<dbReference type="InterPro" id="IPR007375">
    <property type="entry name" value="SoxG"/>
</dbReference>
<dbReference type="Gene3D" id="3.50.50.60">
    <property type="entry name" value="FAD/NAD(P)-binding domain"/>
    <property type="match status" value="1"/>
</dbReference>
<name>A0A8J3WQ25_9ACTN</name>
<evidence type="ECO:0000313" key="7">
    <source>
        <dbReference type="EMBL" id="GIH98614.1"/>
    </source>
</evidence>
<dbReference type="InterPro" id="IPR041117">
    <property type="entry name" value="SoxA_A3"/>
</dbReference>
<feature type="region of interest" description="Disordered" evidence="3">
    <location>
        <begin position="972"/>
        <end position="991"/>
    </location>
</feature>
<evidence type="ECO:0000256" key="1">
    <source>
        <dbReference type="ARBA" id="ARBA00008609"/>
    </source>
</evidence>
<dbReference type="AlphaFoldDB" id="A0A8J3WQ25"/>
<dbReference type="Gene3D" id="3.30.1360.120">
    <property type="entry name" value="Probable tRNA modification gtpase trme, domain 1"/>
    <property type="match status" value="2"/>
</dbReference>
<dbReference type="PANTHER" id="PTHR43757">
    <property type="entry name" value="AMINOMETHYLTRANSFERASE"/>
    <property type="match status" value="1"/>
</dbReference>
<proteinExistence type="inferred from homology"/>
<keyword evidence="2" id="KW-0560">Oxidoreductase</keyword>
<evidence type="ECO:0000259" key="4">
    <source>
        <dbReference type="Pfam" id="PF01571"/>
    </source>
</evidence>
<dbReference type="Pfam" id="PF01571">
    <property type="entry name" value="GCV_T"/>
    <property type="match status" value="1"/>
</dbReference>
<dbReference type="Proteomes" id="UP000634476">
    <property type="component" value="Unassembled WGS sequence"/>
</dbReference>
<dbReference type="Pfam" id="PF07992">
    <property type="entry name" value="Pyr_redox_2"/>
    <property type="match status" value="1"/>
</dbReference>
<organism evidence="7 8">
    <name type="scientific">Planobispora takensis</name>
    <dbReference type="NCBI Taxonomy" id="1367882"/>
    <lineage>
        <taxon>Bacteria</taxon>
        <taxon>Bacillati</taxon>
        <taxon>Actinomycetota</taxon>
        <taxon>Actinomycetes</taxon>
        <taxon>Streptosporangiales</taxon>
        <taxon>Streptosporangiaceae</taxon>
        <taxon>Planobispora</taxon>
    </lineage>
</organism>
<dbReference type="SUPFAM" id="SSF101790">
    <property type="entry name" value="Aminomethyltransferase beta-barrel domain"/>
    <property type="match status" value="1"/>
</dbReference>
<feature type="domain" description="SoxA A3" evidence="6">
    <location>
        <begin position="496"/>
        <end position="579"/>
    </location>
</feature>
<evidence type="ECO:0000313" key="8">
    <source>
        <dbReference type="Proteomes" id="UP000634476"/>
    </source>
</evidence>
<gene>
    <name evidence="7" type="ORF">Pta02_06230</name>
</gene>
<dbReference type="GO" id="GO:0005829">
    <property type="term" value="C:cytosol"/>
    <property type="evidence" value="ECO:0007669"/>
    <property type="project" value="TreeGrafter"/>
</dbReference>
<evidence type="ECO:0008006" key="9">
    <source>
        <dbReference type="Google" id="ProtNLM"/>
    </source>
</evidence>
<dbReference type="GO" id="GO:0016491">
    <property type="term" value="F:oxidoreductase activity"/>
    <property type="evidence" value="ECO:0007669"/>
    <property type="project" value="UniProtKB-KW"/>
</dbReference>
<dbReference type="Gene3D" id="3.10.20.440">
    <property type="entry name" value="2Fe-2S iron-sulphur cluster binding domain, sarcosine oxidase, alpha subunit, N-terminal domain"/>
    <property type="match status" value="1"/>
</dbReference>
<evidence type="ECO:0000256" key="3">
    <source>
        <dbReference type="SAM" id="MobiDB-lite"/>
    </source>
</evidence>
<feature type="compositionally biased region" description="Gly residues" evidence="3">
    <location>
        <begin position="215"/>
        <end position="232"/>
    </location>
</feature>
<feature type="domain" description="GCVT N-terminal" evidence="4">
    <location>
        <begin position="593"/>
        <end position="854"/>
    </location>
</feature>
<feature type="compositionally biased region" description="Gly residues" evidence="3">
    <location>
        <begin position="900"/>
        <end position="909"/>
    </location>
</feature>
<dbReference type="EMBL" id="BOOK01000004">
    <property type="protein sequence ID" value="GIH98614.1"/>
    <property type="molecule type" value="Genomic_DNA"/>
</dbReference>
<feature type="region of interest" description="Disordered" evidence="3">
    <location>
        <begin position="210"/>
        <end position="232"/>
    </location>
</feature>
<dbReference type="RefSeq" id="WP_307837441.1">
    <property type="nucleotide sequence ID" value="NZ_BOOK01000004.1"/>
</dbReference>
<dbReference type="PRINTS" id="PR00368">
    <property type="entry name" value="FADPNR"/>
</dbReference>
<dbReference type="SUPFAM" id="SSF103025">
    <property type="entry name" value="Folate-binding domain"/>
    <property type="match status" value="2"/>
</dbReference>
<protein>
    <recommendedName>
        <fullName evidence="9">Sarcosine oxidase subunit alpha</fullName>
    </recommendedName>
</protein>
<evidence type="ECO:0000259" key="5">
    <source>
        <dbReference type="Pfam" id="PF07992"/>
    </source>
</evidence>
<feature type="region of interest" description="Disordered" evidence="3">
    <location>
        <begin position="1076"/>
        <end position="1095"/>
    </location>
</feature>
<dbReference type="Pfam" id="PF04268">
    <property type="entry name" value="SoxG"/>
    <property type="match status" value="1"/>
</dbReference>
<dbReference type="InterPro" id="IPR023753">
    <property type="entry name" value="FAD/NAD-binding_dom"/>
</dbReference>
<dbReference type="InterPro" id="IPR006222">
    <property type="entry name" value="GCVT_N"/>
</dbReference>
<dbReference type="Pfam" id="PF13510">
    <property type="entry name" value="Fer2_4"/>
    <property type="match status" value="1"/>
</dbReference>
<feature type="region of interest" description="Disordered" evidence="3">
    <location>
        <begin position="857"/>
        <end position="916"/>
    </location>
</feature>
<dbReference type="PRINTS" id="PR00411">
    <property type="entry name" value="PNDRDTASEI"/>
</dbReference>
<dbReference type="PANTHER" id="PTHR43757:SF2">
    <property type="entry name" value="AMINOMETHYLTRANSFERASE, MITOCHONDRIAL"/>
    <property type="match status" value="1"/>
</dbReference>
<evidence type="ECO:0000259" key="6">
    <source>
        <dbReference type="Pfam" id="PF17806"/>
    </source>
</evidence>
<evidence type="ECO:0000256" key="2">
    <source>
        <dbReference type="ARBA" id="ARBA00023002"/>
    </source>
</evidence>
<dbReference type="SUPFAM" id="SSF51905">
    <property type="entry name" value="FAD/NAD(P)-binding domain"/>
    <property type="match status" value="1"/>
</dbReference>
<dbReference type="InterPro" id="IPR028896">
    <property type="entry name" value="GcvT/YgfZ/DmdA"/>
</dbReference>
<sequence length="1176" mass="122529">MRRESGGRIDRSRVLRFTFDGRELTGHPGDTLASALLACGVRIVGRSVGPGRPRGIFTAGVEEPNALVGVGDEPMVAATAVELRDGMRAWSLRGKGRLDPAAAAVDARHDKAYLHCDVLVVGGGPAGLAAALAAGGAGARVVLLDGGPEFGGDLLGGRTLLDGAPADEWISSVTAGLAAFPEVRLLPRTTAIGYHDHNYVVAVEERDANRAAGSGTRGSGGGTGDEGGHAGGGRRLWHFRAGQVVLATGAHERSVAFPGNDRPGVMLASAARTYVNRYGVLPGRRAVVFTCTDSGHEAARDLAAAGVEIAEIVDPRRDGAVVTGTLADGEGVLTGVVIGGREVVCDLLAVSGGWNPAVHLFSQSRGRLRFDDALQAFVPHVSAQAERSAGACRGEYGTAAAIADGLAAGARAAEAAGLPARWQDGTRENGASENGVRENGVRESGAPEDGVRSAGPAGNRERNPLRVPECDEPAQRSPAALWAVPGDGGGDGGDREAFVDLQRDVTVADLGRAAGTGMRSVEHVKRYTTAGTGADQGKTSGAVTAGVVAGLLGASPGQVGTTTFRPPYTPVAFGVLAGRDRGRLSDPVRVTAVHDRHVALGAVFENVGQWKRARHYPAGGESMERAVGRERRAARTGVAAMDASTLGKIEVGGRDAGEFLDRIYTNVFSALPVGSCRYGLMCGADGMVLDDGVTTRLAGDRYLMTTTTGNAATVLDWLEEWHQTEWPHLQVSFTSVTDHWAVVAVVGPAAGPVAEALVPGVDFGDFPFMTCRESGPARVFRISFSGELAYEINVPWWYGAALWEAALELGAVPYGTETMHVLRAEKGFAIVGQETDGTVTPQDLGMSWIVSRRKPDFVGRRSHTRPDTASPGRKRLVGLVPARSPEAGVPGTPDEPPGSGMPGESGTAGDGEERPTEGAQIVAAPGDRRMLGHVTSAYPGVALAMVRDAGPGDRLIAFDGREIPVTVVDPVFHDPGNTRRDGIPGEARPLPAAADPAVTEWWRPERAVSPLAAFAGRFAAAAGTPGVTIREIPFLRMREIRGEAPKEGLRLGPGWWLAVEDPQTGAGGTAHIGMSAPGTGTEDARPDGSPGEDGVDVSAQRTVVELAGPRVRDVLMTGCPIDLHPAVFGVGAHTQTLLARAQVVLHRAGPEVYRVFVRSSFAGYLAEWLLDALEGL</sequence>
<reference evidence="7" key="1">
    <citation type="submission" date="2021-01" db="EMBL/GenBank/DDBJ databases">
        <title>Whole genome shotgun sequence of Planobispora takensis NBRC 109077.</title>
        <authorList>
            <person name="Komaki H."/>
            <person name="Tamura T."/>
        </authorList>
    </citation>
    <scope>NUCLEOTIDE SEQUENCE</scope>
    <source>
        <strain evidence="7">NBRC 109077</strain>
    </source>
</reference>
<dbReference type="InterPro" id="IPR027266">
    <property type="entry name" value="TrmE/GcvT-like"/>
</dbReference>
<dbReference type="InterPro" id="IPR029043">
    <property type="entry name" value="GcvT/YgfZ_C"/>
</dbReference>
<dbReference type="InterPro" id="IPR042204">
    <property type="entry name" value="2Fe-2S-bd_N"/>
</dbReference>
<dbReference type="InterPro" id="IPR036188">
    <property type="entry name" value="FAD/NAD-bd_sf"/>
</dbReference>
<accession>A0A8J3WQ25</accession>
<dbReference type="Pfam" id="PF17806">
    <property type="entry name" value="SO_alpha_A3"/>
    <property type="match status" value="1"/>
</dbReference>
<feature type="domain" description="FAD/NAD(P)-binding" evidence="5">
    <location>
        <begin position="117"/>
        <end position="313"/>
    </location>
</feature>
<keyword evidence="8" id="KW-1185">Reference proteome</keyword>